<dbReference type="AlphaFoldDB" id="A0A4V2MWK6"/>
<dbReference type="Proteomes" id="UP000292702">
    <property type="component" value="Unassembled WGS sequence"/>
</dbReference>
<dbReference type="OrthoDB" id="3270067at2759"/>
<feature type="region of interest" description="Disordered" evidence="1">
    <location>
        <begin position="73"/>
        <end position="109"/>
    </location>
</feature>
<keyword evidence="3" id="KW-1185">Reference proteome</keyword>
<evidence type="ECO:0000313" key="2">
    <source>
        <dbReference type="EMBL" id="TCD66497.1"/>
    </source>
</evidence>
<feature type="compositionally biased region" description="Low complexity" evidence="1">
    <location>
        <begin position="137"/>
        <end position="158"/>
    </location>
</feature>
<reference evidence="2 3" key="1">
    <citation type="submission" date="2018-11" db="EMBL/GenBank/DDBJ databases">
        <title>Genome assembly of Steccherinum ochraceum LE-BIN_3174, the white-rot fungus of the Steccherinaceae family (The Residual Polyporoid clade, Polyporales, Basidiomycota).</title>
        <authorList>
            <person name="Fedorova T.V."/>
            <person name="Glazunova O.A."/>
            <person name="Landesman E.O."/>
            <person name="Moiseenko K.V."/>
            <person name="Psurtseva N.V."/>
            <person name="Savinova O.S."/>
            <person name="Shakhova N.V."/>
            <person name="Tyazhelova T.V."/>
            <person name="Vasina D.V."/>
        </authorList>
    </citation>
    <scope>NUCLEOTIDE SEQUENCE [LARGE SCALE GENOMIC DNA]</scope>
    <source>
        <strain evidence="2 3">LE-BIN_3174</strain>
    </source>
</reference>
<comment type="caution">
    <text evidence="2">The sequence shown here is derived from an EMBL/GenBank/DDBJ whole genome shotgun (WGS) entry which is preliminary data.</text>
</comment>
<feature type="region of interest" description="Disordered" evidence="1">
    <location>
        <begin position="122"/>
        <end position="191"/>
    </location>
</feature>
<sequence>MTHVHFMTQLAAPPADRSRMGISYPKVAQNNTIHDRLVSRDLYWGRRPLSSGMIDESRDDERTIDVTIVESGGIPAKDQDISITSPVDSPGSSPTDDMTKPRFPSSKGVGLRMHQRIFGCQADVPSSLPPLTTPCASTDSSSGSSNSSESGSSDGSSGFLEVHMRRRETDLGHHHSRSPFGSEDERESQDD</sequence>
<feature type="compositionally biased region" description="Polar residues" evidence="1">
    <location>
        <begin position="81"/>
        <end position="96"/>
    </location>
</feature>
<gene>
    <name evidence="2" type="ORF">EIP91_001322</name>
</gene>
<dbReference type="EMBL" id="RWJN01000133">
    <property type="protein sequence ID" value="TCD66497.1"/>
    <property type="molecule type" value="Genomic_DNA"/>
</dbReference>
<accession>A0A4V2MWK6</accession>
<feature type="compositionally biased region" description="Acidic residues" evidence="1">
    <location>
        <begin position="182"/>
        <end position="191"/>
    </location>
</feature>
<evidence type="ECO:0000256" key="1">
    <source>
        <dbReference type="SAM" id="MobiDB-lite"/>
    </source>
</evidence>
<name>A0A4V2MWK6_9APHY</name>
<protein>
    <submittedName>
        <fullName evidence="2">Uncharacterized protein</fullName>
    </submittedName>
</protein>
<evidence type="ECO:0000313" key="3">
    <source>
        <dbReference type="Proteomes" id="UP000292702"/>
    </source>
</evidence>
<organism evidence="2 3">
    <name type="scientific">Steccherinum ochraceum</name>
    <dbReference type="NCBI Taxonomy" id="92696"/>
    <lineage>
        <taxon>Eukaryota</taxon>
        <taxon>Fungi</taxon>
        <taxon>Dikarya</taxon>
        <taxon>Basidiomycota</taxon>
        <taxon>Agaricomycotina</taxon>
        <taxon>Agaricomycetes</taxon>
        <taxon>Polyporales</taxon>
        <taxon>Steccherinaceae</taxon>
        <taxon>Steccherinum</taxon>
    </lineage>
</organism>
<proteinExistence type="predicted"/>